<dbReference type="GO" id="GO:0009372">
    <property type="term" value="P:quorum sensing"/>
    <property type="evidence" value="ECO:0007669"/>
    <property type="project" value="InterPro"/>
</dbReference>
<dbReference type="Pfam" id="PF15723">
    <property type="entry name" value="MqsR_toxin"/>
    <property type="match status" value="1"/>
</dbReference>
<dbReference type="PATRIC" id="fig|316.110.peg.3903"/>
<dbReference type="InterPro" id="IPR038493">
    <property type="entry name" value="MqsR_sf"/>
</dbReference>
<dbReference type="RefSeq" id="WP_044316567.1">
    <property type="nucleotide sequence ID" value="NZ_JBITTV010000002.1"/>
</dbReference>
<protein>
    <submittedName>
        <fullName evidence="1">mRNA interferase MqsR</fullName>
    </submittedName>
</protein>
<evidence type="ECO:0000313" key="1">
    <source>
        <dbReference type="EMBL" id="KIZ32493.1"/>
    </source>
</evidence>
<proteinExistence type="predicted"/>
<organism evidence="1 2">
    <name type="scientific">Stutzerimonas stutzeri</name>
    <name type="common">Pseudomonas stutzeri</name>
    <dbReference type="NCBI Taxonomy" id="316"/>
    <lineage>
        <taxon>Bacteria</taxon>
        <taxon>Pseudomonadati</taxon>
        <taxon>Pseudomonadota</taxon>
        <taxon>Gammaproteobacteria</taxon>
        <taxon>Pseudomonadales</taxon>
        <taxon>Pseudomonadaceae</taxon>
        <taxon>Stutzerimonas</taxon>
    </lineage>
</organism>
<dbReference type="AlphaFoldDB" id="A0A0D7DVC3"/>
<dbReference type="CDD" id="cd12869">
    <property type="entry name" value="MqsR"/>
    <property type="match status" value="1"/>
</dbReference>
<reference evidence="1 2" key="1">
    <citation type="submission" date="2014-11" db="EMBL/GenBank/DDBJ databases">
        <title>Genomics and ecophysiology of heterotrophic nitrogen fixing bacteria isolated from estuarine surface water.</title>
        <authorList>
            <person name="Bentzon-Tilia M."/>
            <person name="Severin I."/>
            <person name="Hansen L.H."/>
            <person name="Riemann L."/>
        </authorList>
    </citation>
    <scope>NUCLEOTIDE SEQUENCE [LARGE SCALE GENOMIC DNA]</scope>
    <source>
        <strain evidence="1 2">BAL361</strain>
    </source>
</reference>
<sequence>MEKRKPHFKLELVKQALGEQRYRFTRVALEGGAELGMGLADMLTVISNLNSRDFFKSMTTYADHTTWQDVYLPETPFGQVYLKFTLVADLLIVSFKEK</sequence>
<evidence type="ECO:0000313" key="2">
    <source>
        <dbReference type="Proteomes" id="UP000032439"/>
    </source>
</evidence>
<dbReference type="Gene3D" id="3.30.2310.40">
    <property type="match status" value="1"/>
</dbReference>
<dbReference type="InterPro" id="IPR031451">
    <property type="entry name" value="MqsR_toxin"/>
</dbReference>
<dbReference type="EMBL" id="JXXD01000391">
    <property type="protein sequence ID" value="KIZ32493.1"/>
    <property type="molecule type" value="Genomic_DNA"/>
</dbReference>
<dbReference type="GO" id="GO:0044010">
    <property type="term" value="P:single-species biofilm formation"/>
    <property type="evidence" value="ECO:0007669"/>
    <property type="project" value="InterPro"/>
</dbReference>
<name>A0A0D7DVC3_STUST</name>
<gene>
    <name evidence="1" type="ORF">LO50_23615</name>
</gene>
<comment type="caution">
    <text evidence="1">The sequence shown here is derived from an EMBL/GenBank/DDBJ whole genome shotgun (WGS) entry which is preliminary data.</text>
</comment>
<dbReference type="GO" id="GO:0017148">
    <property type="term" value="P:negative regulation of translation"/>
    <property type="evidence" value="ECO:0007669"/>
    <property type="project" value="InterPro"/>
</dbReference>
<accession>A0A0D7DVC3</accession>
<dbReference type="Proteomes" id="UP000032439">
    <property type="component" value="Unassembled WGS sequence"/>
</dbReference>